<feature type="compositionally biased region" description="Polar residues" evidence="1">
    <location>
        <begin position="9"/>
        <end position="20"/>
    </location>
</feature>
<organism evidence="2 3">
    <name type="scientific">Cephus cinctus</name>
    <name type="common">Wheat stem sawfly</name>
    <dbReference type="NCBI Taxonomy" id="211228"/>
    <lineage>
        <taxon>Eukaryota</taxon>
        <taxon>Metazoa</taxon>
        <taxon>Ecdysozoa</taxon>
        <taxon>Arthropoda</taxon>
        <taxon>Hexapoda</taxon>
        <taxon>Insecta</taxon>
        <taxon>Pterygota</taxon>
        <taxon>Neoptera</taxon>
        <taxon>Endopterygota</taxon>
        <taxon>Hymenoptera</taxon>
        <taxon>Cephoidea</taxon>
        <taxon>Cephidae</taxon>
        <taxon>Cephus</taxon>
    </lineage>
</organism>
<dbReference type="GeneID" id="107274396"/>
<accession>A0AAJ7W7H8</accession>
<protein>
    <submittedName>
        <fullName evidence="3">Uncharacterized protein LOC107274396</fullName>
    </submittedName>
</protein>
<sequence>MSEKMACTLDSNFENRNSGITPVERCSDSNKQNESKTYDLTNNQVPRKKWMPEIQKKVSKNVSAPVANNFAHGIQEIEIIDNPLQDDSEVTDNNTSPNFEKKVFMKNTISRIPVPNSARKNKSNNAKEEVSQPKKVARMEFSKRNSAFPRYSLKSKFKNGPNSKQSIVRIKSGNFGKFEGKGSTFKKVVEKIEVGTSSKGETDCKALRQISKSKLEKDLISEGEFTDEPEIDHGITSTDESPATVGNTGERSAMIVYQNYELKRPCRACSDQNFRTPTRKMRDPSSDSRSSQEITSYVSKVPKFSKNNGFVHSSTDDPEYLSDYSSDNISPVKLRNSKALPKNSLPKNIANPLPKTNNSRNPPKIKARPRNNFSFFDALFDIVFWPLFFFRSNR</sequence>
<evidence type="ECO:0000256" key="1">
    <source>
        <dbReference type="SAM" id="MobiDB-lite"/>
    </source>
</evidence>
<feature type="compositionally biased region" description="Basic and acidic residues" evidence="1">
    <location>
        <begin position="25"/>
        <end position="37"/>
    </location>
</feature>
<reference evidence="3" key="1">
    <citation type="submission" date="2025-08" db="UniProtKB">
        <authorList>
            <consortium name="RefSeq"/>
        </authorList>
    </citation>
    <scope>IDENTIFICATION</scope>
</reference>
<dbReference type="RefSeq" id="XP_024947449.1">
    <property type="nucleotide sequence ID" value="XM_025091681.1"/>
</dbReference>
<evidence type="ECO:0000313" key="3">
    <source>
        <dbReference type="RefSeq" id="XP_024947449.1"/>
    </source>
</evidence>
<feature type="region of interest" description="Disordered" evidence="1">
    <location>
        <begin position="335"/>
        <end position="366"/>
    </location>
</feature>
<feature type="region of interest" description="Disordered" evidence="1">
    <location>
        <begin position="271"/>
        <end position="295"/>
    </location>
</feature>
<feature type="region of interest" description="Disordered" evidence="1">
    <location>
        <begin position="229"/>
        <end position="249"/>
    </location>
</feature>
<evidence type="ECO:0000313" key="2">
    <source>
        <dbReference type="Proteomes" id="UP000694920"/>
    </source>
</evidence>
<name>A0AAJ7W7H8_CEPCN</name>
<feature type="region of interest" description="Disordered" evidence="1">
    <location>
        <begin position="115"/>
        <end position="136"/>
    </location>
</feature>
<keyword evidence="2" id="KW-1185">Reference proteome</keyword>
<gene>
    <name evidence="3" type="primary">LOC107274396</name>
</gene>
<feature type="compositionally biased region" description="Basic and acidic residues" evidence="1">
    <location>
        <begin position="125"/>
        <end position="136"/>
    </location>
</feature>
<proteinExistence type="predicted"/>
<dbReference type="KEGG" id="ccin:107274396"/>
<feature type="region of interest" description="Disordered" evidence="1">
    <location>
        <begin position="1"/>
        <end position="42"/>
    </location>
</feature>
<feature type="compositionally biased region" description="Polar residues" evidence="1">
    <location>
        <begin position="235"/>
        <end position="249"/>
    </location>
</feature>
<dbReference type="AlphaFoldDB" id="A0AAJ7W7H8"/>
<dbReference type="Proteomes" id="UP000694920">
    <property type="component" value="Unplaced"/>
</dbReference>